<dbReference type="EMBL" id="AP035884">
    <property type="protein sequence ID" value="BFP54200.1"/>
    <property type="molecule type" value="Genomic_DNA"/>
</dbReference>
<dbReference type="AlphaFoldDB" id="A0AB33KIC7"/>
<accession>A0AB33KIC7</accession>
<name>A0AB33KIC7_9ACTN</name>
<organism evidence="1">
    <name type="scientific">Streptomyces sp. CMC78</name>
    <dbReference type="NCBI Taxonomy" id="3231512"/>
    <lineage>
        <taxon>Bacteria</taxon>
        <taxon>Bacillati</taxon>
        <taxon>Actinomycetota</taxon>
        <taxon>Actinomycetes</taxon>
        <taxon>Kitasatosporales</taxon>
        <taxon>Streptomycetaceae</taxon>
        <taxon>Streptomyces</taxon>
    </lineage>
</organism>
<sequence length="141" mass="14861">MSRFVLTAYDRSRILAARQALADAQSMSLLDVSAMARMLGRLEVTVEQLVEMVDGPPAGTPVRCPAAHPEDATPCGGPVVVTVVDAENAGADGCEHHAARMLASISGARPVAKPDAPTGVAVQIFRTAHHTHPFPWRGDQS</sequence>
<evidence type="ECO:0000313" key="1">
    <source>
        <dbReference type="EMBL" id="BFP54200.1"/>
    </source>
</evidence>
<reference evidence="1" key="1">
    <citation type="submission" date="2024-07" db="EMBL/GenBank/DDBJ databases">
        <title>Complete genome sequences of cellulolytic bacteria, Kitasatospora sp. CMC57 and Streptomyces sp. CMC78, isolated from Japanese agricultural soil.</title>
        <authorList>
            <person name="Hashimoto T."/>
            <person name="Ito M."/>
            <person name="Iwamoto M."/>
            <person name="Fukahori D."/>
            <person name="Shoda T."/>
            <person name="Sakoda M."/>
            <person name="Morohoshi T."/>
            <person name="Mitsuboshi M."/>
            <person name="Nishizawa T."/>
        </authorList>
    </citation>
    <scope>NUCLEOTIDE SEQUENCE</scope>
    <source>
        <strain evidence="1">CMC78</strain>
    </source>
</reference>
<protein>
    <submittedName>
        <fullName evidence="1">Uncharacterized protein</fullName>
    </submittedName>
</protein>
<gene>
    <name evidence="1" type="ORF">SCMC78_40070</name>
</gene>
<dbReference type="KEGG" id="stcm:SCMC78_40070"/>
<dbReference type="RefSeq" id="WP_408054031.1">
    <property type="nucleotide sequence ID" value="NZ_AP035884.1"/>
</dbReference>
<proteinExistence type="predicted"/>